<evidence type="ECO:0000256" key="4">
    <source>
        <dbReference type="ARBA" id="ARBA00022519"/>
    </source>
</evidence>
<dbReference type="InterPro" id="IPR000045">
    <property type="entry name" value="Prepilin_IV_endopep_pep"/>
</dbReference>
<evidence type="ECO:0000256" key="3">
    <source>
        <dbReference type="ARBA" id="ARBA00022475"/>
    </source>
</evidence>
<dbReference type="InterPro" id="IPR014032">
    <property type="entry name" value="Peptidase_A24A_bac"/>
</dbReference>
<evidence type="ECO:0000256" key="5">
    <source>
        <dbReference type="ARBA" id="ARBA00022692"/>
    </source>
</evidence>
<dbReference type="GO" id="GO:0004190">
    <property type="term" value="F:aspartic-type endopeptidase activity"/>
    <property type="evidence" value="ECO:0007669"/>
    <property type="project" value="UniProtKB-EC"/>
</dbReference>
<evidence type="ECO:0000256" key="6">
    <source>
        <dbReference type="ARBA" id="ARBA00022989"/>
    </source>
</evidence>
<dbReference type="Gene3D" id="1.20.120.1220">
    <property type="match status" value="1"/>
</dbReference>
<keyword evidence="6 10" id="KW-1133">Transmembrane helix</keyword>
<dbReference type="PANTHER" id="PTHR30487:SF0">
    <property type="entry name" value="PREPILIN LEADER PEPTIDASE_N-METHYLTRANSFERASE-RELATED"/>
    <property type="match status" value="1"/>
</dbReference>
<dbReference type="PRINTS" id="PR00864">
    <property type="entry name" value="PREPILNPTASE"/>
</dbReference>
<evidence type="ECO:0000313" key="15">
    <source>
        <dbReference type="EMBL" id="CDS92972.1"/>
    </source>
</evidence>
<feature type="domain" description="Prepilin peptidase A24 N-terminal" evidence="12">
    <location>
        <begin position="13"/>
        <end position="93"/>
    </location>
</feature>
<keyword evidence="4" id="KW-0997">Cell inner membrane</keyword>
<dbReference type="AlphaFoldDB" id="A0A069ANM0"/>
<keyword evidence="7 10" id="KW-0472">Membrane</keyword>
<evidence type="ECO:0000256" key="1">
    <source>
        <dbReference type="ARBA" id="ARBA00004429"/>
    </source>
</evidence>
<feature type="transmembrane region" description="Helical" evidence="10">
    <location>
        <begin position="231"/>
        <end position="252"/>
    </location>
</feature>
<dbReference type="Pfam" id="PF06750">
    <property type="entry name" value="A24_N_bact"/>
    <property type="match status" value="1"/>
</dbReference>
<feature type="transmembrane region" description="Helical" evidence="10">
    <location>
        <begin position="152"/>
        <end position="173"/>
    </location>
</feature>
<dbReference type="PANTHER" id="PTHR30487">
    <property type="entry name" value="TYPE 4 PREPILIN-LIKE PROTEINS LEADER PEPTIDE-PROCESSING ENZYME"/>
    <property type="match status" value="1"/>
</dbReference>
<keyword evidence="5 9" id="KW-0812">Transmembrane</keyword>
<evidence type="ECO:0000256" key="10">
    <source>
        <dbReference type="SAM" id="Phobius"/>
    </source>
</evidence>
<keyword evidence="3" id="KW-1003">Cell membrane</keyword>
<comment type="subcellular location">
    <subcellularLocation>
        <location evidence="1">Cell inner membrane</location>
        <topology evidence="1">Multi-pass membrane protein</topology>
    </subcellularLocation>
    <subcellularLocation>
        <location evidence="9">Cell membrane</location>
        <topology evidence="9">Multi-pass membrane protein</topology>
    </subcellularLocation>
</comment>
<dbReference type="GO" id="GO:0008168">
    <property type="term" value="F:methyltransferase activity"/>
    <property type="evidence" value="ECO:0007669"/>
    <property type="project" value="UniProtKB-KW"/>
</dbReference>
<evidence type="ECO:0000256" key="2">
    <source>
        <dbReference type="ARBA" id="ARBA00005801"/>
    </source>
</evidence>
<dbReference type="EMBL" id="LK932416">
    <property type="protein sequence ID" value="CDS90051.1"/>
    <property type="molecule type" value="Genomic_DNA"/>
</dbReference>
<feature type="transmembrane region" description="Helical" evidence="10">
    <location>
        <begin position="6"/>
        <end position="26"/>
    </location>
</feature>
<keyword evidence="9 14" id="KW-0489">Methyltransferase</keyword>
<feature type="domain" description="Prepilin type IV endopeptidase peptidase" evidence="11">
    <location>
        <begin position="105"/>
        <end position="214"/>
    </location>
</feature>
<evidence type="ECO:0000313" key="14">
    <source>
        <dbReference type="EMBL" id="CDS90051.1"/>
    </source>
</evidence>
<dbReference type="EMBL" id="LK932531">
    <property type="protein sequence ID" value="CDS89846.1"/>
    <property type="molecule type" value="Genomic_DNA"/>
</dbReference>
<organism evidence="14">
    <name type="scientific">Clostridioides difficile</name>
    <name type="common">Peptoclostridium difficile</name>
    <dbReference type="NCBI Taxonomy" id="1496"/>
    <lineage>
        <taxon>Bacteria</taxon>
        <taxon>Bacillati</taxon>
        <taxon>Bacillota</taxon>
        <taxon>Clostridia</taxon>
        <taxon>Peptostreptococcales</taxon>
        <taxon>Peptostreptococcaceae</taxon>
        <taxon>Clostridioides</taxon>
    </lineage>
</organism>
<comment type="function">
    <text evidence="9">Plays an essential role in type IV pili and type II pseudopili formation by proteolytically removing the leader sequence from substrate proteins and subsequently monomethylating the alpha-amino group of the newly exposed N-terminal phenylalanine.</text>
</comment>
<accession>A0A069ANM0</accession>
<reference evidence="14" key="1">
    <citation type="submission" date="2014-07" db="EMBL/GenBank/DDBJ databases">
        <authorList>
            <person name="Monot Marc"/>
        </authorList>
    </citation>
    <scope>NUCLEOTIDE SEQUENCE</scope>
    <source>
        <strain evidence="15">7032989</strain>
        <strain evidence="14">7032994</strain>
    </source>
</reference>
<dbReference type="GO" id="GO:0032259">
    <property type="term" value="P:methylation"/>
    <property type="evidence" value="ECO:0007669"/>
    <property type="project" value="UniProtKB-KW"/>
</dbReference>
<dbReference type="InterPro" id="IPR050882">
    <property type="entry name" value="Prepilin_peptidase/N-MTase"/>
</dbReference>
<dbReference type="GO" id="GO:0006465">
    <property type="term" value="P:signal peptide processing"/>
    <property type="evidence" value="ECO:0007669"/>
    <property type="project" value="TreeGrafter"/>
</dbReference>
<dbReference type="InterPro" id="IPR010627">
    <property type="entry name" value="Prepilin_pept_A24_N"/>
</dbReference>
<dbReference type="EC" id="2.1.1.-" evidence="9"/>
<evidence type="ECO:0000256" key="9">
    <source>
        <dbReference type="RuleBase" id="RU003794"/>
    </source>
</evidence>
<comment type="catalytic activity">
    <reaction evidence="9">
        <text>Typically cleaves a -Gly-|-Phe- bond to release an N-terminal, basic peptide of 5-8 residues from type IV prepilin, and then N-methylates the new N-terminal amino group, the methyl donor being S-adenosyl-L-methionine.</text>
        <dbReference type="EC" id="3.4.23.43"/>
    </reaction>
</comment>
<evidence type="ECO:0000259" key="12">
    <source>
        <dbReference type="Pfam" id="PF06750"/>
    </source>
</evidence>
<dbReference type="GO" id="GO:0005886">
    <property type="term" value="C:plasma membrane"/>
    <property type="evidence" value="ECO:0007669"/>
    <property type="project" value="UniProtKB-SubCell"/>
</dbReference>
<comment type="similarity">
    <text evidence="2 8">Belongs to the peptidase A24 family.</text>
</comment>
<keyword evidence="9" id="KW-0511">Multifunctional enzyme</keyword>
<name>A0A069ANM0_CLODI</name>
<dbReference type="Pfam" id="PF01478">
    <property type="entry name" value="Peptidase_A24"/>
    <property type="match status" value="1"/>
</dbReference>
<keyword evidence="9 14" id="KW-0808">Transferase</keyword>
<keyword evidence="9" id="KW-0645">Protease</keyword>
<dbReference type="EMBL" id="LK932770">
    <property type="protein sequence ID" value="CDS92972.1"/>
    <property type="molecule type" value="Genomic_DNA"/>
</dbReference>
<gene>
    <name evidence="15" type="ORF">BN1095_1280004</name>
    <name evidence="13" type="ORF">BN1096_760089</name>
    <name evidence="14" type="ORF">BN1097_760092</name>
</gene>
<sequence length="260" mass="29101">MDIIIVNLYVFMVGIVFGSFFNVCIFRIPEGISISRPPSHCMSCNTRLKPIDLIPVLSYLMSGRKCRYCYEKISSRYAIVELITGLLFLTVFMLYGISTSTIYYLVLVSLLIIITFIDIDHFIIPDKILVFGAMFSMIFNLLFKEIPVKDSILGVFICGGSVWIIVLLIEFVIKKECMGGGDIKLFAMLGFYMGVKNGLLTALLSVYVGAVYGICVIIISRIKGKEYNSVIPYGPFISIGALITILCGKQLLELYFSMVI</sequence>
<protein>
    <recommendedName>
        <fullName evidence="9">Prepilin leader peptidase/N-methyltransferase</fullName>
        <ecNumber evidence="9">2.1.1.-</ecNumber>
        <ecNumber evidence="9">3.4.23.43</ecNumber>
    </recommendedName>
</protein>
<dbReference type="EC" id="3.4.23.43" evidence="9"/>
<evidence type="ECO:0000256" key="8">
    <source>
        <dbReference type="RuleBase" id="RU003793"/>
    </source>
</evidence>
<evidence type="ECO:0000259" key="11">
    <source>
        <dbReference type="Pfam" id="PF01478"/>
    </source>
</evidence>
<evidence type="ECO:0000313" key="13">
    <source>
        <dbReference type="EMBL" id="CDS89846.1"/>
    </source>
</evidence>
<proteinExistence type="inferred from homology"/>
<feature type="transmembrane region" description="Helical" evidence="10">
    <location>
        <begin position="128"/>
        <end position="146"/>
    </location>
</feature>
<feature type="transmembrane region" description="Helical" evidence="10">
    <location>
        <begin position="194"/>
        <end position="219"/>
    </location>
</feature>
<evidence type="ECO:0000256" key="7">
    <source>
        <dbReference type="ARBA" id="ARBA00023136"/>
    </source>
</evidence>
<dbReference type="RefSeq" id="WP_021390339.1">
    <property type="nucleotide sequence ID" value="NZ_BBYB01000109.1"/>
</dbReference>
<keyword evidence="9 14" id="KW-0378">Hydrolase</keyword>